<reference evidence="3" key="1">
    <citation type="journal article" date="2023" name="Plant J.">
        <title>Genome sequences and population genomics provide insights into the demographic history, inbreeding, and mutation load of two 'living fossil' tree species of Dipteronia.</title>
        <authorList>
            <person name="Feng Y."/>
            <person name="Comes H.P."/>
            <person name="Chen J."/>
            <person name="Zhu S."/>
            <person name="Lu R."/>
            <person name="Zhang X."/>
            <person name="Li P."/>
            <person name="Qiu J."/>
            <person name="Olsen K.M."/>
            <person name="Qiu Y."/>
        </authorList>
    </citation>
    <scope>NUCLEOTIDE SEQUENCE</scope>
    <source>
        <strain evidence="3">KIB01</strain>
    </source>
</reference>
<comment type="caution">
    <text evidence="3">The sequence shown here is derived from an EMBL/GenBank/DDBJ whole genome shotgun (WGS) entry which is preliminary data.</text>
</comment>
<feature type="compositionally biased region" description="Pro residues" evidence="1">
    <location>
        <begin position="399"/>
        <end position="408"/>
    </location>
</feature>
<feature type="compositionally biased region" description="Pro residues" evidence="1">
    <location>
        <begin position="415"/>
        <end position="441"/>
    </location>
</feature>
<gene>
    <name evidence="3" type="ORF">Ddye_015881</name>
</gene>
<feature type="region of interest" description="Disordered" evidence="1">
    <location>
        <begin position="274"/>
        <end position="349"/>
    </location>
</feature>
<name>A0AAD9WZQ4_9ROSI</name>
<organism evidence="3 4">
    <name type="scientific">Dipteronia dyeriana</name>
    <dbReference type="NCBI Taxonomy" id="168575"/>
    <lineage>
        <taxon>Eukaryota</taxon>
        <taxon>Viridiplantae</taxon>
        <taxon>Streptophyta</taxon>
        <taxon>Embryophyta</taxon>
        <taxon>Tracheophyta</taxon>
        <taxon>Spermatophyta</taxon>
        <taxon>Magnoliopsida</taxon>
        <taxon>eudicotyledons</taxon>
        <taxon>Gunneridae</taxon>
        <taxon>Pentapetalae</taxon>
        <taxon>rosids</taxon>
        <taxon>malvids</taxon>
        <taxon>Sapindales</taxon>
        <taxon>Sapindaceae</taxon>
        <taxon>Hippocastanoideae</taxon>
        <taxon>Acereae</taxon>
        <taxon>Dipteronia</taxon>
    </lineage>
</organism>
<dbReference type="InterPro" id="IPR015410">
    <property type="entry name" value="DUF1985"/>
</dbReference>
<evidence type="ECO:0000256" key="1">
    <source>
        <dbReference type="SAM" id="MobiDB-lite"/>
    </source>
</evidence>
<evidence type="ECO:0000313" key="4">
    <source>
        <dbReference type="Proteomes" id="UP001280121"/>
    </source>
</evidence>
<feature type="compositionally biased region" description="Pro residues" evidence="1">
    <location>
        <begin position="481"/>
        <end position="506"/>
    </location>
</feature>
<feature type="compositionally biased region" description="Low complexity" evidence="1">
    <location>
        <begin position="442"/>
        <end position="452"/>
    </location>
</feature>
<feature type="region of interest" description="Disordered" evidence="1">
    <location>
        <begin position="24"/>
        <end position="47"/>
    </location>
</feature>
<accession>A0AAD9WZQ4</accession>
<keyword evidence="4" id="KW-1185">Reference proteome</keyword>
<evidence type="ECO:0000259" key="2">
    <source>
        <dbReference type="Pfam" id="PF09331"/>
    </source>
</evidence>
<sequence>MFPLSKDDNTPTKLKKREKLSFCVSEKSNSEKETDDNQIDGEEIDGEEIDSLLTGTMTSSMKEMLKTAEGDWFKEKLTRHDHFKALARIDDALNRVPEEFVVQDRRRFMASCFGHFMLMHRELKFSGGVIHQLLLRELDHDGPTDEMWFLLGNHVVRFSKVEFSLITGLRFGVVPDMSMYVAVENGIHERYFPAHDEVSLDDLRVVLTQGEFEKAVKLCLIYMLNWILMGVDERLKILVWQFWLVEDLNAFDAFPWGAHDDRVHLPTVPEATTSAVRPEEGGKGGRCTETEASDHADPDFRGMDIRESEPSPRRVRQVRFTTRGTGSATGDSCAGVQLDGESEEDRQQQHKELLALIGGLQGFRTHTEDPHTGGAFLDCGAQSPHPPPPPPHPLKEQSPPSPPPPPPLGQSDSQAPPPPPIEKQGLPPPTSEQQAPPPPPSEQQAPPTFEQQAPPPPPSEQQAPPTSEQQAPLPPLSEQRAPPPPPSEQQAPPRPSLQQQAPPPPSSSQQTPTEGVRQHMLVLKRGWQLVSPYTDPCQPKRARVILDGSEHVFNPQELVDDTQLKAYRAYKRNVNGELRDVDLLEPVDAAWFHRLQTNFMDVDDQYMDAYLYILWKRQQTFPNVYSQMVNILDSQFFSFLEHQYWKMMSCNSRGQITPSPWNVLRSWWKDDDLTTVIGGAPIGCRSWHEVDMVSVT</sequence>
<dbReference type="PANTHER" id="PTHR48449:SF1">
    <property type="entry name" value="DUF1985 DOMAIN-CONTAINING PROTEIN"/>
    <property type="match status" value="1"/>
</dbReference>
<feature type="compositionally biased region" description="Polar residues" evidence="1">
    <location>
        <begin position="319"/>
        <end position="330"/>
    </location>
</feature>
<feature type="domain" description="DUF1985" evidence="2">
    <location>
        <begin position="135"/>
        <end position="258"/>
    </location>
</feature>
<dbReference type="EMBL" id="JANJYI010000005">
    <property type="protein sequence ID" value="KAK2648392.1"/>
    <property type="molecule type" value="Genomic_DNA"/>
</dbReference>
<dbReference type="AlphaFoldDB" id="A0AAD9WZQ4"/>
<evidence type="ECO:0000313" key="3">
    <source>
        <dbReference type="EMBL" id="KAK2648392.1"/>
    </source>
</evidence>
<dbReference type="PANTHER" id="PTHR48449">
    <property type="entry name" value="DUF1985 DOMAIN-CONTAINING PROTEIN"/>
    <property type="match status" value="1"/>
</dbReference>
<feature type="compositionally biased region" description="Low complexity" evidence="1">
    <location>
        <begin position="460"/>
        <end position="480"/>
    </location>
</feature>
<feature type="region of interest" description="Disordered" evidence="1">
    <location>
        <begin position="364"/>
        <end position="515"/>
    </location>
</feature>
<feature type="compositionally biased region" description="Basic and acidic residues" evidence="1">
    <location>
        <begin position="277"/>
        <end position="312"/>
    </location>
</feature>
<dbReference type="Pfam" id="PF09331">
    <property type="entry name" value="DUF1985"/>
    <property type="match status" value="1"/>
</dbReference>
<dbReference type="Proteomes" id="UP001280121">
    <property type="component" value="Unassembled WGS sequence"/>
</dbReference>
<proteinExistence type="predicted"/>
<protein>
    <recommendedName>
        <fullName evidence="2">DUF1985 domain-containing protein</fullName>
    </recommendedName>
</protein>
<feature type="compositionally biased region" description="Acidic residues" evidence="1">
    <location>
        <begin position="33"/>
        <end position="47"/>
    </location>
</feature>